<feature type="domain" description="Amine oxidase" evidence="1">
    <location>
        <begin position="4"/>
        <end position="197"/>
    </location>
</feature>
<dbReference type="Proteomes" id="UP000642094">
    <property type="component" value="Unassembled WGS sequence"/>
</dbReference>
<evidence type="ECO:0000313" key="2">
    <source>
        <dbReference type="EMBL" id="MBD2189893.1"/>
    </source>
</evidence>
<dbReference type="InterPro" id="IPR036188">
    <property type="entry name" value="FAD/NAD-bd_sf"/>
</dbReference>
<proteinExistence type="predicted"/>
<dbReference type="InterPro" id="IPR002937">
    <property type="entry name" value="Amino_oxidase"/>
</dbReference>
<dbReference type="EMBL" id="JACJQB010000058">
    <property type="protein sequence ID" value="MBD2189893.1"/>
    <property type="molecule type" value="Genomic_DNA"/>
</dbReference>
<gene>
    <name evidence="2" type="ORF">H6F41_17315</name>
</gene>
<dbReference type="Gene3D" id="3.90.660.10">
    <property type="match status" value="1"/>
</dbReference>
<dbReference type="InterPro" id="IPR050281">
    <property type="entry name" value="Flavin_monoamine_oxidase"/>
</dbReference>
<dbReference type="SUPFAM" id="SSF51905">
    <property type="entry name" value="FAD/NAD(P)-binding domain"/>
    <property type="match status" value="1"/>
</dbReference>
<accession>A0ABR8A114</accession>
<comment type="caution">
    <text evidence="2">The sequence shown here is derived from an EMBL/GenBank/DDBJ whole genome shotgun (WGS) entry which is preliminary data.</text>
</comment>
<name>A0ABR8A114_9CYAN</name>
<dbReference type="Pfam" id="PF01593">
    <property type="entry name" value="Amino_oxidase"/>
    <property type="match status" value="1"/>
</dbReference>
<dbReference type="Gene3D" id="3.50.50.60">
    <property type="entry name" value="FAD/NAD(P)-binding domain"/>
    <property type="match status" value="1"/>
</dbReference>
<reference evidence="2 3" key="1">
    <citation type="journal article" date="2020" name="ISME J.">
        <title>Comparative genomics reveals insights into cyanobacterial evolution and habitat adaptation.</title>
        <authorList>
            <person name="Chen M.Y."/>
            <person name="Teng W.K."/>
            <person name="Zhao L."/>
            <person name="Hu C.X."/>
            <person name="Zhou Y.K."/>
            <person name="Han B.P."/>
            <person name="Song L.R."/>
            <person name="Shu W.S."/>
        </authorList>
    </citation>
    <scope>NUCLEOTIDE SEQUENCE [LARGE SCALE GENOMIC DNA]</scope>
    <source>
        <strain evidence="2 3">FACHB-723</strain>
    </source>
</reference>
<evidence type="ECO:0000259" key="1">
    <source>
        <dbReference type="Pfam" id="PF01593"/>
    </source>
</evidence>
<organism evidence="2 3">
    <name type="scientific">Pseudanabaena mucicola FACHB-723</name>
    <dbReference type="NCBI Taxonomy" id="2692860"/>
    <lineage>
        <taxon>Bacteria</taxon>
        <taxon>Bacillati</taxon>
        <taxon>Cyanobacteriota</taxon>
        <taxon>Cyanophyceae</taxon>
        <taxon>Pseudanabaenales</taxon>
        <taxon>Pseudanabaenaceae</taxon>
        <taxon>Pseudanabaena</taxon>
    </lineage>
</organism>
<sequence length="209" mass="23074">MFTGSRVIVTVPLGVLKHGSIKFSPELPEAKLEAIEKLGMGALNKLVLKFSQQFWPSEPHTMAYINGNITDRYVEFYNWQKYVQQPILVAIVSGSFSRSLSQVPESESTQNIMSDLQAMFGNDILLPTATLLTQWHNDPFAYGSYATFSINGNIQDCDRLSEPVGERLFFAGEATNGKYLGTVHGALLSGEREANRIVSLARAAARTPV</sequence>
<dbReference type="PANTHER" id="PTHR10742">
    <property type="entry name" value="FLAVIN MONOAMINE OXIDASE"/>
    <property type="match status" value="1"/>
</dbReference>
<protein>
    <submittedName>
        <fullName evidence="2">FAD-dependent oxidoreductase</fullName>
    </submittedName>
</protein>
<dbReference type="PANTHER" id="PTHR10742:SF410">
    <property type="entry name" value="LYSINE-SPECIFIC HISTONE DEMETHYLASE 2"/>
    <property type="match status" value="1"/>
</dbReference>
<keyword evidence="3" id="KW-1185">Reference proteome</keyword>
<evidence type="ECO:0000313" key="3">
    <source>
        <dbReference type="Proteomes" id="UP000642094"/>
    </source>
</evidence>
<dbReference type="SUPFAM" id="SSF54373">
    <property type="entry name" value="FAD-linked reductases, C-terminal domain"/>
    <property type="match status" value="1"/>
</dbReference>